<keyword evidence="3" id="KW-1185">Reference proteome</keyword>
<sequence>MKKHTQRSLRSLRKGLRTLRARIRSHLPFLKRKSAYASSRNRPPTPYAYPSSSPGWLHRKPLPPLPGSLSTSNISVDIPSPAPPQVAAAPAEQPVGTLHRQPSSSRARSRNQEQQQQQQQQTVSTAPMAPATLAEALGKLSAALSHIPHALCGRAALAAWGYTDKPVRRLTVSVPESSRAVLRSWAAASGMLLVGADVMGLMTADGVLRRVSLRFVPDGDFAALRVVERVVIVAAAASPAQARGALLAGSDAQGVKLLGLASLLDCAARAWRADWRARGYGWLRKSLAEDCVWVLRRLVAGGFAEAGAEMLRREAVPHVADYRFLAEFAAEQPYAVGQQREGVVFFGKEEEKEEGERDVDDEEEGYGFAVWLGLSWEIAMIKTMSLVVFSLFPLSALATVNGRCVKGSDPLYNNFGICVSTKNCKKYGGHWKSDLCPYDGEDIKCCVVEESWRSGDCGENGCSICQWTSMACDMFWLDSESTMSFLTTEPLRLTPTELHPLNR</sequence>
<dbReference type="InParanoid" id="A0A507BHN2"/>
<dbReference type="OrthoDB" id="2251794at2759"/>
<dbReference type="AlphaFoldDB" id="A0A507BHN2"/>
<evidence type="ECO:0000313" key="2">
    <source>
        <dbReference type="EMBL" id="TPX16060.1"/>
    </source>
</evidence>
<evidence type="ECO:0000256" key="1">
    <source>
        <dbReference type="SAM" id="MobiDB-lite"/>
    </source>
</evidence>
<feature type="compositionally biased region" description="Low complexity" evidence="1">
    <location>
        <begin position="112"/>
        <end position="121"/>
    </location>
</feature>
<accession>A0A507BHN2</accession>
<gene>
    <name evidence="2" type="ORF">E0L32_000394</name>
</gene>
<name>A0A507BHN2_9PEZI</name>
<proteinExistence type="predicted"/>
<reference evidence="2 3" key="1">
    <citation type="submission" date="2019-06" db="EMBL/GenBank/DDBJ databases">
        <title>Draft genome sequence of the filamentous fungus Phialemoniopsis curvata isolated from diesel fuel.</title>
        <authorList>
            <person name="Varaljay V.A."/>
            <person name="Lyon W.J."/>
            <person name="Crouch A.L."/>
            <person name="Drake C.E."/>
            <person name="Hollomon J.M."/>
            <person name="Nadeau L.J."/>
            <person name="Nunn H.S."/>
            <person name="Stevenson B.S."/>
            <person name="Bojanowski C.L."/>
            <person name="Crookes-Goodson W.J."/>
        </authorList>
    </citation>
    <scope>NUCLEOTIDE SEQUENCE [LARGE SCALE GENOMIC DNA]</scope>
    <source>
        <strain evidence="2 3">D216</strain>
    </source>
</reference>
<organism evidence="2 3">
    <name type="scientific">Thyridium curvatum</name>
    <dbReference type="NCBI Taxonomy" id="1093900"/>
    <lineage>
        <taxon>Eukaryota</taxon>
        <taxon>Fungi</taxon>
        <taxon>Dikarya</taxon>
        <taxon>Ascomycota</taxon>
        <taxon>Pezizomycotina</taxon>
        <taxon>Sordariomycetes</taxon>
        <taxon>Sordariomycetidae</taxon>
        <taxon>Thyridiales</taxon>
        <taxon>Thyridiaceae</taxon>
        <taxon>Thyridium</taxon>
    </lineage>
</organism>
<dbReference type="RefSeq" id="XP_030997771.1">
    <property type="nucleotide sequence ID" value="XM_031138304.1"/>
</dbReference>
<dbReference type="GeneID" id="41967841"/>
<comment type="caution">
    <text evidence="2">The sequence shown here is derived from an EMBL/GenBank/DDBJ whole genome shotgun (WGS) entry which is preliminary data.</text>
</comment>
<feature type="compositionally biased region" description="Low complexity" evidence="1">
    <location>
        <begin position="85"/>
        <end position="95"/>
    </location>
</feature>
<evidence type="ECO:0000313" key="3">
    <source>
        <dbReference type="Proteomes" id="UP000319257"/>
    </source>
</evidence>
<dbReference type="Proteomes" id="UP000319257">
    <property type="component" value="Unassembled WGS sequence"/>
</dbReference>
<feature type="region of interest" description="Disordered" evidence="1">
    <location>
        <begin position="29"/>
        <end position="126"/>
    </location>
</feature>
<dbReference type="EMBL" id="SKBQ01000001">
    <property type="protein sequence ID" value="TPX16060.1"/>
    <property type="molecule type" value="Genomic_DNA"/>
</dbReference>
<dbReference type="STRING" id="1093900.A0A507BHN2"/>
<protein>
    <submittedName>
        <fullName evidence="2">Uncharacterized protein</fullName>
    </submittedName>
</protein>